<dbReference type="InterPro" id="IPR056386">
    <property type="entry name" value="Ig_CD22"/>
</dbReference>
<dbReference type="GeneTree" id="ENSGT01010000222294"/>
<name>A0AAQ5Y3H4_AMPOC</name>
<organism evidence="6 7">
    <name type="scientific">Amphiprion ocellaris</name>
    <name type="common">Clown anemonefish</name>
    <dbReference type="NCBI Taxonomy" id="80972"/>
    <lineage>
        <taxon>Eukaryota</taxon>
        <taxon>Metazoa</taxon>
        <taxon>Chordata</taxon>
        <taxon>Craniata</taxon>
        <taxon>Vertebrata</taxon>
        <taxon>Euteleostomi</taxon>
        <taxon>Actinopterygii</taxon>
        <taxon>Neopterygii</taxon>
        <taxon>Teleostei</taxon>
        <taxon>Neoteleostei</taxon>
        <taxon>Acanthomorphata</taxon>
        <taxon>Ovalentaria</taxon>
        <taxon>Pomacentridae</taxon>
        <taxon>Amphiprion</taxon>
    </lineage>
</organism>
<dbReference type="InterPro" id="IPR003598">
    <property type="entry name" value="Ig_sub2"/>
</dbReference>
<evidence type="ECO:0000313" key="6">
    <source>
        <dbReference type="Ensembl" id="ENSAOCP00000047379.1"/>
    </source>
</evidence>
<feature type="domain" description="Ig-like" evidence="5">
    <location>
        <begin position="197"/>
        <end position="275"/>
    </location>
</feature>
<evidence type="ECO:0000259" key="5">
    <source>
        <dbReference type="PROSITE" id="PS50835"/>
    </source>
</evidence>
<dbReference type="Pfam" id="PF24518">
    <property type="entry name" value="Ig_CD22"/>
    <property type="match status" value="1"/>
</dbReference>
<proteinExistence type="predicted"/>
<dbReference type="Pfam" id="PF13895">
    <property type="entry name" value="Ig_2"/>
    <property type="match status" value="1"/>
</dbReference>
<evidence type="ECO:0000256" key="3">
    <source>
        <dbReference type="ARBA" id="ARBA00045430"/>
    </source>
</evidence>
<dbReference type="SMART" id="SM00408">
    <property type="entry name" value="IGc2"/>
    <property type="match status" value="2"/>
</dbReference>
<comment type="function">
    <text evidence="3">Most highly expressed siglec (sialic acid-binding immunoglobulin-like lectin) on B-cells that plays a role in various aspects of B-cell biology including differentiation, antigen presentation, and trafficking to bone marrow. Binds to alpha 2,6-linked sialic acid residues of surface molecules such as CD22 itself, CD45 and IgM in a cis configuration. Can also bind to ligands on other cells as an adhesion molecule in a trans configuration. Acts as an inhibitory coreceptor on the surface of B-cells and inhibits B-cell receptor induced signaling, characterized by inhibition of the calcium mobilization and cellular activation. Mechanistically, the immunoreceptor tyrosine-based inhibitory motif domain is phosphorylated by the Src kinase LYN, which in turn leads to the recruitment of the protein tyrosine phosphatase 1/PTPN6, leading to the negative regulation of BCR signaling. If this negative signaling from is of sufficient strength, apoptosis of the B-cell can be induced.</text>
</comment>
<keyword evidence="7" id="KW-1185">Reference proteome</keyword>
<accession>A0AAQ5Y3H4</accession>
<evidence type="ECO:0000256" key="1">
    <source>
        <dbReference type="ARBA" id="ARBA00040106"/>
    </source>
</evidence>
<dbReference type="Ensembl" id="ENSAOCT00000074480.1">
    <property type="protein sequence ID" value="ENSAOCP00000047379.1"/>
    <property type="gene ID" value="ENSAOCG00000029627.1"/>
</dbReference>
<dbReference type="InterPro" id="IPR007110">
    <property type="entry name" value="Ig-like_dom"/>
</dbReference>
<dbReference type="PANTHER" id="PTHR46013:SF4">
    <property type="entry name" value="B-CELL RECEPTOR CD22-RELATED"/>
    <property type="match status" value="1"/>
</dbReference>
<dbReference type="SUPFAM" id="SSF48726">
    <property type="entry name" value="Immunoglobulin"/>
    <property type="match status" value="3"/>
</dbReference>
<dbReference type="InterPro" id="IPR013783">
    <property type="entry name" value="Ig-like_fold"/>
</dbReference>
<dbReference type="CDD" id="cd00096">
    <property type="entry name" value="Ig"/>
    <property type="match status" value="1"/>
</dbReference>
<evidence type="ECO:0000256" key="4">
    <source>
        <dbReference type="ARBA" id="ARBA00046458"/>
    </source>
</evidence>
<evidence type="ECO:0000256" key="2">
    <source>
        <dbReference type="ARBA" id="ARBA00041781"/>
    </source>
</evidence>
<evidence type="ECO:0000313" key="7">
    <source>
        <dbReference type="Proteomes" id="UP001501940"/>
    </source>
</evidence>
<comment type="subunit">
    <text evidence="4">Predominantly monomer of isoform CD22-beta. Also found as heterodimer of isoform CD22-beta and a shorter isoform. Interacts with PTPN6/SHP-1, LYN, SYK, PIK3R1/PIK3R2 and PLCG1 upon phosphorylation. Interacts with GRB2, INPP5D and SHC1 upon phosphorylation. May form a complex with INPP5D/SHIP, GRB2 and SHC1.</text>
</comment>
<dbReference type="PROSITE" id="PS50835">
    <property type="entry name" value="IG_LIKE"/>
    <property type="match status" value="2"/>
</dbReference>
<reference evidence="6 7" key="1">
    <citation type="submission" date="2022-01" db="EMBL/GenBank/DDBJ databases">
        <title>A chromosome-scale genome assembly of the false clownfish, Amphiprion ocellaris.</title>
        <authorList>
            <person name="Ryu T."/>
        </authorList>
    </citation>
    <scope>NUCLEOTIDE SEQUENCE [LARGE SCALE GENOMIC DNA]</scope>
</reference>
<dbReference type="Gene3D" id="2.60.40.10">
    <property type="entry name" value="Immunoglobulins"/>
    <property type="match status" value="3"/>
</dbReference>
<reference evidence="6" key="2">
    <citation type="submission" date="2025-08" db="UniProtKB">
        <authorList>
            <consortium name="Ensembl"/>
        </authorList>
    </citation>
    <scope>IDENTIFICATION</scope>
</reference>
<protein>
    <recommendedName>
        <fullName evidence="1">B-cell receptor CD22</fullName>
    </recommendedName>
    <alternativeName>
        <fullName evidence="2">Sialic acid-binding Ig-like lectin 2</fullName>
    </alternativeName>
</protein>
<dbReference type="PANTHER" id="PTHR46013">
    <property type="entry name" value="VASCULAR CELL ADHESION MOLECULE 1"/>
    <property type="match status" value="1"/>
</dbReference>
<dbReference type="InterPro" id="IPR036179">
    <property type="entry name" value="Ig-like_dom_sf"/>
</dbReference>
<dbReference type="SMART" id="SM00409">
    <property type="entry name" value="IG"/>
    <property type="match status" value="3"/>
</dbReference>
<feature type="domain" description="Ig-like" evidence="5">
    <location>
        <begin position="281"/>
        <end position="346"/>
    </location>
</feature>
<dbReference type="InterPro" id="IPR003599">
    <property type="entry name" value="Ig_sub"/>
</dbReference>
<sequence>GSLRNVLIFERKANWDVTYTQLRMCGPKGSAVDMNCSYTYPAEVHGKENIVQTKFWYVGRKEDLQRKSSSYEGRVHYDWHYDSDCTLRITDLRVEDSAVYKFRFITNLDKFSGEPGVTLTVTVIDIRITSAGGSSTKAELRCESHCSPDDHVWLKNGQQVSEGITYRHNFQPEDNICCALKGHEDHCSPSLYAPKLPSVSVSPSAEIVEGSSVNLTCNGEANPAATYTWFKVNDRDPLSQTPQLNFRSIRSSESGQYSCTATNALGNTSSSIYINVKCERGNIVEGMTLTCSSDANPAATYTWYKENEDSPNASGQTFATTDFRAEHSGNYYCEAQNTRGRQKSTSHPVFVAGKLCASTYTGLIILDFHQLVHTKTNRKQTNKQKTPNIAVVGKKHLSIFLFNLHICSDFIHPNSFTSPDFEKLNMSDQ</sequence>
<dbReference type="AlphaFoldDB" id="A0AAQ5Y3H4"/>
<dbReference type="Pfam" id="PF13927">
    <property type="entry name" value="Ig_3"/>
    <property type="match status" value="1"/>
</dbReference>
<reference evidence="6" key="3">
    <citation type="submission" date="2025-09" db="UniProtKB">
        <authorList>
            <consortium name="Ensembl"/>
        </authorList>
    </citation>
    <scope>IDENTIFICATION</scope>
</reference>
<dbReference type="Proteomes" id="UP001501940">
    <property type="component" value="Chromosome 4"/>
</dbReference>